<keyword evidence="1" id="KW-0251">Elongation factor</keyword>
<evidence type="ECO:0000313" key="1">
    <source>
        <dbReference type="EMBL" id="QSV44741.1"/>
    </source>
</evidence>
<proteinExistence type="predicted"/>
<keyword evidence="1" id="KW-0648">Protein biosynthesis</keyword>
<organism evidence="1 2">
    <name type="scientific">Geobacter benzoatilyticus</name>
    <dbReference type="NCBI Taxonomy" id="2815309"/>
    <lineage>
        <taxon>Bacteria</taxon>
        <taxon>Pseudomonadati</taxon>
        <taxon>Thermodesulfobacteriota</taxon>
        <taxon>Desulfuromonadia</taxon>
        <taxon>Geobacterales</taxon>
        <taxon>Geobacteraceae</taxon>
        <taxon>Geobacter</taxon>
    </lineage>
</organism>
<dbReference type="Proteomes" id="UP000663651">
    <property type="component" value="Chromosome"/>
</dbReference>
<name>A0ABX7Q014_9BACT</name>
<reference evidence="1 2" key="1">
    <citation type="submission" date="2021-03" db="EMBL/GenBank/DDBJ databases">
        <title>Geobacter metallireducens gen. nov. sp. nov., a microorganism capable of coupling the complete oxidation of organic compounds to the reduction of iron and other metals.</title>
        <authorList>
            <person name="Li Y."/>
        </authorList>
    </citation>
    <scope>NUCLEOTIDE SEQUENCE [LARGE SCALE GENOMIC DNA]</scope>
    <source>
        <strain evidence="1 2">Jerry-YX</strain>
    </source>
</reference>
<gene>
    <name evidence="1" type="ORF">JZM60_11260</name>
</gene>
<dbReference type="EMBL" id="CP071382">
    <property type="protein sequence ID" value="QSV44741.1"/>
    <property type="molecule type" value="Genomic_DNA"/>
</dbReference>
<dbReference type="Gene3D" id="3.10.50.30">
    <property type="entry name" value="Transcription elongation factor, GreA/GreB, C-terminal domain"/>
    <property type="match status" value="1"/>
</dbReference>
<keyword evidence="2" id="KW-1185">Reference proteome</keyword>
<dbReference type="RefSeq" id="WP_207162555.1">
    <property type="nucleotide sequence ID" value="NZ_CP071382.1"/>
</dbReference>
<evidence type="ECO:0000313" key="2">
    <source>
        <dbReference type="Proteomes" id="UP000663651"/>
    </source>
</evidence>
<accession>A0ABX7Q014</accession>
<dbReference type="SUPFAM" id="SSF54534">
    <property type="entry name" value="FKBP-like"/>
    <property type="match status" value="1"/>
</dbReference>
<dbReference type="GO" id="GO:0003746">
    <property type="term" value="F:translation elongation factor activity"/>
    <property type="evidence" value="ECO:0007669"/>
    <property type="project" value="UniProtKB-KW"/>
</dbReference>
<sequence>MTKEQLRHRITALLNADLAVLSSASRFAHEAATHEECIPDNKYDTTALEASYIAQGQANRAQEIRHALERYRLLELREFDDETPIRMTALVVLEDEEGALKRIFLGPEAGGLKITDGGEDIVVITPQSPLGSALIGKVAGDELQVGIGGARKAFTVVEVC</sequence>
<dbReference type="InterPro" id="IPR036953">
    <property type="entry name" value="GreA/GreB_C_sf"/>
</dbReference>
<protein>
    <submittedName>
        <fullName evidence="1">GreA/GreB family elongation factor</fullName>
    </submittedName>
</protein>